<evidence type="ECO:0000256" key="1">
    <source>
        <dbReference type="ARBA" id="ARBA00004184"/>
    </source>
</evidence>
<sequence length="130" mass="15017">MALRRAAPSEPTLLLYAEQLARKEVEAGALRREKHRLQDELHRLQAATVANAEQHGEEAATLRGQIDKLHRDQSREGANMEYLKNVIYKFLTLQDTSGRMQTLNAILTILHFSPQEKNCVTKLQRNAWWR</sequence>
<dbReference type="SMART" id="SM00755">
    <property type="entry name" value="Grip"/>
    <property type="match status" value="1"/>
</dbReference>
<reference evidence="8 9" key="1">
    <citation type="journal article" date="2023" name="Genes (Basel)">
        <title>Chromosome-Level Genome Assembly and Circadian Gene Repertoire of the Patagonia Blennie Eleginops maclovinus-The Closest Ancestral Proxy of Antarctic Cryonotothenioids.</title>
        <authorList>
            <person name="Cheng C.C."/>
            <person name="Rivera-Colon A.G."/>
            <person name="Minhas B.F."/>
            <person name="Wilson L."/>
            <person name="Rayamajhi N."/>
            <person name="Vargas-Chacoff L."/>
            <person name="Catchen J.M."/>
        </authorList>
    </citation>
    <scope>NUCLEOTIDE SEQUENCE [LARGE SCALE GENOMIC DNA]</scope>
    <source>
        <strain evidence="8">JMC-PN-2008</strain>
    </source>
</reference>
<gene>
    <name evidence="8" type="ORF">PBY51_009153</name>
</gene>
<comment type="subcellular location">
    <subcellularLocation>
        <location evidence="2">Cytoplasm</location>
    </subcellularLocation>
    <subcellularLocation>
        <location evidence="1">Endomembrane system</location>
        <topology evidence="1">Peripheral membrane protein</topology>
    </subcellularLocation>
</comment>
<dbReference type="EMBL" id="JAUZQC010000024">
    <property type="protein sequence ID" value="KAK5849517.1"/>
    <property type="molecule type" value="Genomic_DNA"/>
</dbReference>
<proteinExistence type="predicted"/>
<keyword evidence="5" id="KW-0472">Membrane</keyword>
<dbReference type="PANTHER" id="PTHR23157:SF25">
    <property type="entry name" value="GRIP AND COILED-COIL DOMAIN-CONTAINING PROTEIN 1"/>
    <property type="match status" value="1"/>
</dbReference>
<evidence type="ECO:0000256" key="5">
    <source>
        <dbReference type="ARBA" id="ARBA00023136"/>
    </source>
</evidence>
<evidence type="ECO:0000313" key="8">
    <source>
        <dbReference type="EMBL" id="KAK5849517.1"/>
    </source>
</evidence>
<keyword evidence="9" id="KW-1185">Reference proteome</keyword>
<evidence type="ECO:0000256" key="4">
    <source>
        <dbReference type="ARBA" id="ARBA00023054"/>
    </source>
</evidence>
<dbReference type="AlphaFoldDB" id="A0AAN7WVH7"/>
<evidence type="ECO:0000256" key="6">
    <source>
        <dbReference type="SAM" id="Coils"/>
    </source>
</evidence>
<reference evidence="8 9" key="2">
    <citation type="journal article" date="2023" name="Mol. Biol. Evol.">
        <title>Genomics of Secondarily Temperate Adaptation in the Only Non-Antarctic Icefish.</title>
        <authorList>
            <person name="Rivera-Colon A.G."/>
            <person name="Rayamajhi N."/>
            <person name="Minhas B.F."/>
            <person name="Madrigal G."/>
            <person name="Bilyk K.T."/>
            <person name="Yoon V."/>
            <person name="Hune M."/>
            <person name="Gregory S."/>
            <person name="Cheng C.H.C."/>
            <person name="Catchen J.M."/>
        </authorList>
    </citation>
    <scope>NUCLEOTIDE SEQUENCE [LARGE SCALE GENOMIC DNA]</scope>
    <source>
        <strain evidence="8">JMC-PN-2008</strain>
    </source>
</reference>
<dbReference type="Proteomes" id="UP001346869">
    <property type="component" value="Unassembled WGS sequence"/>
</dbReference>
<keyword evidence="3" id="KW-0963">Cytoplasm</keyword>
<evidence type="ECO:0000256" key="3">
    <source>
        <dbReference type="ARBA" id="ARBA00022490"/>
    </source>
</evidence>
<evidence type="ECO:0000256" key="2">
    <source>
        <dbReference type="ARBA" id="ARBA00004496"/>
    </source>
</evidence>
<dbReference type="InterPro" id="IPR000237">
    <property type="entry name" value="GRIP_dom"/>
</dbReference>
<dbReference type="PROSITE" id="PS50913">
    <property type="entry name" value="GRIP"/>
    <property type="match status" value="1"/>
</dbReference>
<dbReference type="PANTHER" id="PTHR23157">
    <property type="entry name" value="GRIP AND COILED-COIL DOMAIN-CONTAINING PROTEIN 1"/>
    <property type="match status" value="1"/>
</dbReference>
<protein>
    <recommendedName>
        <fullName evidence="7">GRIP domain-containing protein</fullName>
    </recommendedName>
</protein>
<feature type="coiled-coil region" evidence="6">
    <location>
        <begin position="20"/>
        <end position="72"/>
    </location>
</feature>
<evidence type="ECO:0000313" key="9">
    <source>
        <dbReference type="Proteomes" id="UP001346869"/>
    </source>
</evidence>
<dbReference type="GO" id="GO:0005794">
    <property type="term" value="C:Golgi apparatus"/>
    <property type="evidence" value="ECO:0007669"/>
    <property type="project" value="TreeGrafter"/>
</dbReference>
<dbReference type="Pfam" id="PF01465">
    <property type="entry name" value="GRIP"/>
    <property type="match status" value="1"/>
</dbReference>
<keyword evidence="4 6" id="KW-0175">Coiled coil</keyword>
<feature type="domain" description="GRIP" evidence="7">
    <location>
        <begin position="73"/>
        <end position="123"/>
    </location>
</feature>
<dbReference type="Gene3D" id="1.10.220.60">
    <property type="entry name" value="GRIP domain"/>
    <property type="match status" value="1"/>
</dbReference>
<dbReference type="InterPro" id="IPR051952">
    <property type="entry name" value="Golgi-autophagy_related"/>
</dbReference>
<evidence type="ECO:0000259" key="7">
    <source>
        <dbReference type="PROSITE" id="PS50913"/>
    </source>
</evidence>
<name>A0AAN7WVH7_ELEMC</name>
<organism evidence="8 9">
    <name type="scientific">Eleginops maclovinus</name>
    <name type="common">Patagonian blennie</name>
    <name type="synonym">Eleginus maclovinus</name>
    <dbReference type="NCBI Taxonomy" id="56733"/>
    <lineage>
        <taxon>Eukaryota</taxon>
        <taxon>Metazoa</taxon>
        <taxon>Chordata</taxon>
        <taxon>Craniata</taxon>
        <taxon>Vertebrata</taxon>
        <taxon>Euteleostomi</taxon>
        <taxon>Actinopterygii</taxon>
        <taxon>Neopterygii</taxon>
        <taxon>Teleostei</taxon>
        <taxon>Neoteleostei</taxon>
        <taxon>Acanthomorphata</taxon>
        <taxon>Eupercaria</taxon>
        <taxon>Perciformes</taxon>
        <taxon>Notothenioidei</taxon>
        <taxon>Eleginopidae</taxon>
        <taxon>Eleginops</taxon>
    </lineage>
</organism>
<accession>A0AAN7WVH7</accession>
<comment type="caution">
    <text evidence="8">The sequence shown here is derived from an EMBL/GenBank/DDBJ whole genome shotgun (WGS) entry which is preliminary data.</text>
</comment>